<dbReference type="Pfam" id="PF03466">
    <property type="entry name" value="LysR_substrate"/>
    <property type="match status" value="1"/>
</dbReference>
<evidence type="ECO:0000313" key="7">
    <source>
        <dbReference type="Proteomes" id="UP000678276"/>
    </source>
</evidence>
<dbReference type="InterPro" id="IPR005119">
    <property type="entry name" value="LysR_subst-bd"/>
</dbReference>
<dbReference type="PRINTS" id="PR00039">
    <property type="entry name" value="HTHLYSR"/>
</dbReference>
<dbReference type="RefSeq" id="WP_209595522.1">
    <property type="nucleotide sequence ID" value="NZ_JAGJCF010000013.1"/>
</dbReference>
<protein>
    <submittedName>
        <fullName evidence="6">LysR family transcriptional regulator</fullName>
    </submittedName>
</protein>
<dbReference type="Proteomes" id="UP000678276">
    <property type="component" value="Unassembled WGS sequence"/>
</dbReference>
<keyword evidence="3" id="KW-0238">DNA-binding</keyword>
<dbReference type="EMBL" id="JAGJCF010000013">
    <property type="protein sequence ID" value="MBP0617022.1"/>
    <property type="molecule type" value="Genomic_DNA"/>
</dbReference>
<name>A0ABS4BJT9_9HYPH</name>
<evidence type="ECO:0000313" key="6">
    <source>
        <dbReference type="EMBL" id="MBP0617022.1"/>
    </source>
</evidence>
<dbReference type="PANTHER" id="PTHR30427">
    <property type="entry name" value="TRANSCRIPTIONAL ACTIVATOR PROTEIN LYSR"/>
    <property type="match status" value="1"/>
</dbReference>
<dbReference type="PROSITE" id="PS50931">
    <property type="entry name" value="HTH_LYSR"/>
    <property type="match status" value="1"/>
</dbReference>
<comment type="similarity">
    <text evidence="1">Belongs to the LysR transcriptional regulatory family.</text>
</comment>
<dbReference type="Gene3D" id="1.10.10.10">
    <property type="entry name" value="Winged helix-like DNA-binding domain superfamily/Winged helix DNA-binding domain"/>
    <property type="match status" value="1"/>
</dbReference>
<evidence type="ECO:0000259" key="5">
    <source>
        <dbReference type="PROSITE" id="PS50931"/>
    </source>
</evidence>
<keyword evidence="7" id="KW-1185">Reference proteome</keyword>
<dbReference type="Pfam" id="PF00126">
    <property type="entry name" value="HTH_1"/>
    <property type="match status" value="1"/>
</dbReference>
<evidence type="ECO:0000256" key="2">
    <source>
        <dbReference type="ARBA" id="ARBA00023015"/>
    </source>
</evidence>
<dbReference type="InterPro" id="IPR000847">
    <property type="entry name" value="LysR_HTH_N"/>
</dbReference>
<sequence>MSRFNVRQIEAFRAVISLGSMTRAAELLGISQPAVSRLMADFQEAVGFKLFNRQRGGAEATDDARRLFEQVEKLFVGLEELDREVLSIRNLTSGSVTVAAMGPYDNGLMPDIIARFRKSHPAIAVRLDCQLQDRIPEWVAARRADIGLVSLPVANSAIAVRKVVTRPAMCVVPIEHELAARDRLRAEDLADVAFVSFPRGAPFRFETDLLFERRGIERQMLTEATTHEAVCSLVAAGLGVSIVSPFSVHLRRNPRVVFKPFTPSMPITIGMIADEANLSVAAQAFHEFTLSEIETYSASLETADPTQLSSASQDRP</sequence>
<dbReference type="PANTHER" id="PTHR30427:SF1">
    <property type="entry name" value="TRANSCRIPTIONAL ACTIVATOR PROTEIN LYSR"/>
    <property type="match status" value="1"/>
</dbReference>
<reference evidence="6 7" key="1">
    <citation type="submission" date="2021-04" db="EMBL/GenBank/DDBJ databases">
        <title>Whole genome sequence of Jiella sp. KSK16Y-1.</title>
        <authorList>
            <person name="Tuo L."/>
        </authorList>
    </citation>
    <scope>NUCLEOTIDE SEQUENCE [LARGE SCALE GENOMIC DNA]</scope>
    <source>
        <strain evidence="6 7">KSK16Y-1</strain>
    </source>
</reference>
<organism evidence="6 7">
    <name type="scientific">Jiella mangrovi</name>
    <dbReference type="NCBI Taxonomy" id="2821407"/>
    <lineage>
        <taxon>Bacteria</taxon>
        <taxon>Pseudomonadati</taxon>
        <taxon>Pseudomonadota</taxon>
        <taxon>Alphaproteobacteria</taxon>
        <taxon>Hyphomicrobiales</taxon>
        <taxon>Aurantimonadaceae</taxon>
        <taxon>Jiella</taxon>
    </lineage>
</organism>
<keyword evidence="2" id="KW-0805">Transcription regulation</keyword>
<feature type="domain" description="HTH lysR-type" evidence="5">
    <location>
        <begin position="4"/>
        <end position="61"/>
    </location>
</feature>
<accession>A0ABS4BJT9</accession>
<evidence type="ECO:0000256" key="3">
    <source>
        <dbReference type="ARBA" id="ARBA00023125"/>
    </source>
</evidence>
<dbReference type="Gene3D" id="3.40.190.290">
    <property type="match status" value="1"/>
</dbReference>
<dbReference type="InterPro" id="IPR036390">
    <property type="entry name" value="WH_DNA-bd_sf"/>
</dbReference>
<dbReference type="SUPFAM" id="SSF53850">
    <property type="entry name" value="Periplasmic binding protein-like II"/>
    <property type="match status" value="1"/>
</dbReference>
<keyword evidence="4" id="KW-0804">Transcription</keyword>
<evidence type="ECO:0000256" key="1">
    <source>
        <dbReference type="ARBA" id="ARBA00009437"/>
    </source>
</evidence>
<comment type="caution">
    <text evidence="6">The sequence shown here is derived from an EMBL/GenBank/DDBJ whole genome shotgun (WGS) entry which is preliminary data.</text>
</comment>
<gene>
    <name evidence="6" type="ORF">J6595_15650</name>
</gene>
<dbReference type="InterPro" id="IPR036388">
    <property type="entry name" value="WH-like_DNA-bd_sf"/>
</dbReference>
<proteinExistence type="inferred from homology"/>
<evidence type="ECO:0000256" key="4">
    <source>
        <dbReference type="ARBA" id="ARBA00023163"/>
    </source>
</evidence>
<dbReference type="SUPFAM" id="SSF46785">
    <property type="entry name" value="Winged helix' DNA-binding domain"/>
    <property type="match status" value="1"/>
</dbReference>